<feature type="domain" description="Polysaccharide pyruvyl transferase" evidence="1">
    <location>
        <begin position="26"/>
        <end position="329"/>
    </location>
</feature>
<dbReference type="GO" id="GO:0016740">
    <property type="term" value="F:transferase activity"/>
    <property type="evidence" value="ECO:0007669"/>
    <property type="project" value="UniProtKB-KW"/>
</dbReference>
<dbReference type="PANTHER" id="PTHR36836:SF1">
    <property type="entry name" value="COLANIC ACID BIOSYNTHESIS PROTEIN WCAK"/>
    <property type="match status" value="1"/>
</dbReference>
<dbReference type="InterPro" id="IPR007345">
    <property type="entry name" value="Polysacch_pyruvyl_Trfase"/>
</dbReference>
<name>A0A848CR36_9FIRM</name>
<dbReference type="AlphaFoldDB" id="A0A848CR36"/>
<organism evidence="2 3">
    <name type="scientific">Dorea formicigenerans</name>
    <dbReference type="NCBI Taxonomy" id="39486"/>
    <lineage>
        <taxon>Bacteria</taxon>
        <taxon>Bacillati</taxon>
        <taxon>Bacillota</taxon>
        <taxon>Clostridia</taxon>
        <taxon>Lachnospirales</taxon>
        <taxon>Lachnospiraceae</taxon>
        <taxon>Dorea</taxon>
    </lineage>
</organism>
<dbReference type="EMBL" id="JABAFX010000046">
    <property type="protein sequence ID" value="NME58288.1"/>
    <property type="molecule type" value="Genomic_DNA"/>
</dbReference>
<sequence>MQVDVFLKIPGRRTMINLYSHGGSGNHGCEAIVRSTIKVLNENSVNVFSHNVDQDVKYGIDDICNLQKDTLRSIQRGSLKWLLSSIQSKITGRIDLKVKYQRKLLFENIHSGDICFSVGGDNYCYAGVEILGAVNYCLRKKHCKTVLWGCSVEPEILNNQQAINDISKFDLITARESISYQALKRINNNTYLIPDSAFALDRIDLPLPNGWKENNTIGVNASPLILSSGNNENIVMEAYRKLIITIIENTDSTIALIPHVVWDNNDDREVLKQLYEEFKDTGRLVLVDDFNCMQLKGYIARCRMFIGARTHATIAAYSSCVPTLVLGYSVKSRGIAKDIFGTDENYVISVQGMKNANLLSEGFLWLLENEKSIKSHLYSMMPDYINRVYNAGTLVKAL</sequence>
<dbReference type="Proteomes" id="UP000580130">
    <property type="component" value="Unassembled WGS sequence"/>
</dbReference>
<protein>
    <submittedName>
        <fullName evidence="2">Polysaccharide pyruvyl transferase family protein</fullName>
    </submittedName>
</protein>
<dbReference type="Pfam" id="PF04230">
    <property type="entry name" value="PS_pyruv_trans"/>
    <property type="match status" value="1"/>
</dbReference>
<evidence type="ECO:0000259" key="1">
    <source>
        <dbReference type="Pfam" id="PF04230"/>
    </source>
</evidence>
<comment type="caution">
    <text evidence="2">The sequence shown here is derived from an EMBL/GenBank/DDBJ whole genome shotgun (WGS) entry which is preliminary data.</text>
</comment>
<evidence type="ECO:0000313" key="3">
    <source>
        <dbReference type="Proteomes" id="UP000580130"/>
    </source>
</evidence>
<dbReference type="PANTHER" id="PTHR36836">
    <property type="entry name" value="COLANIC ACID BIOSYNTHESIS PROTEIN WCAK"/>
    <property type="match status" value="1"/>
</dbReference>
<reference evidence="2 3" key="1">
    <citation type="submission" date="2020-04" db="EMBL/GenBank/DDBJ databases">
        <authorList>
            <person name="Hitch T.C.A."/>
            <person name="Wylensek D."/>
            <person name="Clavel T."/>
        </authorList>
    </citation>
    <scope>NUCLEOTIDE SEQUENCE [LARGE SCALE GENOMIC DNA]</scope>
    <source>
        <strain evidence="2 3">BSM-383-APC-5F</strain>
    </source>
</reference>
<accession>A0A848CR36</accession>
<keyword evidence="2" id="KW-0808">Transferase</keyword>
<evidence type="ECO:0000313" key="2">
    <source>
        <dbReference type="EMBL" id="NME58288.1"/>
    </source>
</evidence>
<gene>
    <name evidence="2" type="ORF">HF855_13040</name>
</gene>
<proteinExistence type="predicted"/>